<dbReference type="InterPro" id="IPR029035">
    <property type="entry name" value="DHS-like_NAD/FAD-binding_dom"/>
</dbReference>
<dbReference type="Pfam" id="PF01916">
    <property type="entry name" value="DS"/>
    <property type="match status" value="1"/>
</dbReference>
<reference evidence="3" key="2">
    <citation type="journal article" date="2021" name="Microbiome">
        <title>Successional dynamics and alternative stable states in a saline activated sludge microbial community over 9 years.</title>
        <authorList>
            <person name="Wang Y."/>
            <person name="Ye J."/>
            <person name="Ju F."/>
            <person name="Liu L."/>
            <person name="Boyd J.A."/>
            <person name="Deng Y."/>
            <person name="Parks D.H."/>
            <person name="Jiang X."/>
            <person name="Yin X."/>
            <person name="Woodcroft B.J."/>
            <person name="Tyson G.W."/>
            <person name="Hugenholtz P."/>
            <person name="Polz M.F."/>
            <person name="Zhang T."/>
        </authorList>
    </citation>
    <scope>NUCLEOTIDE SEQUENCE</scope>
    <source>
        <strain evidence="3">HKST-UBA02</strain>
    </source>
</reference>
<evidence type="ECO:0000256" key="1">
    <source>
        <dbReference type="ARBA" id="ARBA00009892"/>
    </source>
</evidence>
<dbReference type="InterPro" id="IPR036982">
    <property type="entry name" value="Deoxyhypusine_synthase_sf"/>
</dbReference>
<protein>
    <submittedName>
        <fullName evidence="3">Deoxyhypusine synthase family protein</fullName>
    </submittedName>
</protein>
<feature type="region of interest" description="Disordered" evidence="2">
    <location>
        <begin position="95"/>
        <end position="166"/>
    </location>
</feature>
<dbReference type="AlphaFoldDB" id="A0A956NK46"/>
<comment type="caution">
    <text evidence="3">The sequence shown here is derived from an EMBL/GenBank/DDBJ whole genome shotgun (WGS) entry which is preliminary data.</text>
</comment>
<feature type="compositionally biased region" description="Low complexity" evidence="2">
    <location>
        <begin position="136"/>
        <end position="162"/>
    </location>
</feature>
<name>A0A956NK46_UNCEI</name>
<dbReference type="SUPFAM" id="SSF52467">
    <property type="entry name" value="DHS-like NAD/FAD-binding domain"/>
    <property type="match status" value="1"/>
</dbReference>
<sequence>MEPKNPALSQLVRTSFEPEEAERILSGFLAFTAEAMDVNTTVGLSLAGPFAATGHRLDGLAPLLEGGFVDWVVARGEDLYLDAETGFEHAIRNTEGSELAEGSPGSTGPHPSRGASAADQGEGSPHTAVPDTAGPRSAAAAGSTESGGAASAAAGSATTSESRASERVRIGDQIFHRNQVLSTEEFLGRLVVTPPFQKTLATTELNNLLGRFLGERDRVFGLTAPTSVLAIAHKHKIPVFSDTPGGSVVGRRIAAAALSGNRLVLDHSRDINLAAAIVLRADIAGRSVAVSIGGESPRDLLVQASLHLERPLGLGSCFYSAFLEVAKPGRARLASRFRSHWGDSAPPLGVVELASDLALPLLSAIWLQEGPVKEGRQLYASRDALLEELRDLYLRRDLERQVRETGAQIQSQIQSKIEETQATLQAEVTKVQTQLQQQVQRLLHQVLPPRDRKDDRP</sequence>
<gene>
    <name evidence="3" type="ORF">KDA27_26005</name>
</gene>
<dbReference type="Gene3D" id="3.40.910.10">
    <property type="entry name" value="Deoxyhypusine synthase"/>
    <property type="match status" value="1"/>
</dbReference>
<proteinExistence type="inferred from homology"/>
<dbReference type="EMBL" id="JAGQHS010000301">
    <property type="protein sequence ID" value="MCA9759273.1"/>
    <property type="molecule type" value="Genomic_DNA"/>
</dbReference>
<comment type="similarity">
    <text evidence="1">Belongs to the deoxyhypusine synthase family.</text>
</comment>
<dbReference type="Proteomes" id="UP000739538">
    <property type="component" value="Unassembled WGS sequence"/>
</dbReference>
<evidence type="ECO:0000313" key="4">
    <source>
        <dbReference type="Proteomes" id="UP000739538"/>
    </source>
</evidence>
<dbReference type="InterPro" id="IPR002773">
    <property type="entry name" value="Deoxyhypusine_synthase"/>
</dbReference>
<accession>A0A956NK46</accession>
<organism evidence="3 4">
    <name type="scientific">Eiseniibacteriota bacterium</name>
    <dbReference type="NCBI Taxonomy" id="2212470"/>
    <lineage>
        <taxon>Bacteria</taxon>
        <taxon>Candidatus Eiseniibacteriota</taxon>
    </lineage>
</organism>
<reference evidence="3" key="1">
    <citation type="submission" date="2020-04" db="EMBL/GenBank/DDBJ databases">
        <authorList>
            <person name="Zhang T."/>
        </authorList>
    </citation>
    <scope>NUCLEOTIDE SEQUENCE</scope>
    <source>
        <strain evidence="3">HKST-UBA02</strain>
    </source>
</reference>
<evidence type="ECO:0000313" key="3">
    <source>
        <dbReference type="EMBL" id="MCA9759273.1"/>
    </source>
</evidence>
<evidence type="ECO:0000256" key="2">
    <source>
        <dbReference type="SAM" id="MobiDB-lite"/>
    </source>
</evidence>